<accession>A0A9D3QC17</accession>
<sequence>MHGSGSRNKVTKQGSPMAQRSDCQSQLCLLNRRQRQMSQWSSFRWYQVVRTMGHCHHQLYFHHLPKRRGLPKSPTIRPNPISHSYPFPFVYPFPLPLETQWNREGVKTFP</sequence>
<name>A0A9D3QC17_MEGAT</name>
<dbReference type="AlphaFoldDB" id="A0A9D3QC17"/>
<proteinExistence type="predicted"/>
<dbReference type="Proteomes" id="UP001046870">
    <property type="component" value="Chromosome 3"/>
</dbReference>
<evidence type="ECO:0000256" key="1">
    <source>
        <dbReference type="SAM" id="MobiDB-lite"/>
    </source>
</evidence>
<keyword evidence="3" id="KW-1185">Reference proteome</keyword>
<reference evidence="2" key="1">
    <citation type="submission" date="2021-01" db="EMBL/GenBank/DDBJ databases">
        <authorList>
            <person name="Zahm M."/>
            <person name="Roques C."/>
            <person name="Cabau C."/>
            <person name="Klopp C."/>
            <person name="Donnadieu C."/>
            <person name="Jouanno E."/>
            <person name="Lampietro C."/>
            <person name="Louis A."/>
            <person name="Herpin A."/>
            <person name="Echchiki A."/>
            <person name="Berthelot C."/>
            <person name="Parey E."/>
            <person name="Roest-Crollius H."/>
            <person name="Braasch I."/>
            <person name="Postlethwait J."/>
            <person name="Bobe J."/>
            <person name="Montfort J."/>
            <person name="Bouchez O."/>
            <person name="Begum T."/>
            <person name="Mejri S."/>
            <person name="Adams A."/>
            <person name="Chen W.-J."/>
            <person name="Guiguen Y."/>
        </authorList>
    </citation>
    <scope>NUCLEOTIDE SEQUENCE</scope>
    <source>
        <strain evidence="2">YG-15Mar2019-1</strain>
        <tissue evidence="2">Brain</tissue>
    </source>
</reference>
<gene>
    <name evidence="2" type="ORF">MATL_G00039550</name>
</gene>
<dbReference type="EMBL" id="JAFDVH010000003">
    <property type="protein sequence ID" value="KAG7483552.1"/>
    <property type="molecule type" value="Genomic_DNA"/>
</dbReference>
<protein>
    <submittedName>
        <fullName evidence="2">Uncharacterized protein</fullName>
    </submittedName>
</protein>
<evidence type="ECO:0000313" key="3">
    <source>
        <dbReference type="Proteomes" id="UP001046870"/>
    </source>
</evidence>
<comment type="caution">
    <text evidence="2">The sequence shown here is derived from an EMBL/GenBank/DDBJ whole genome shotgun (WGS) entry which is preliminary data.</text>
</comment>
<organism evidence="2 3">
    <name type="scientific">Megalops atlanticus</name>
    <name type="common">Tarpon</name>
    <name type="synonym">Clupea gigantea</name>
    <dbReference type="NCBI Taxonomy" id="7932"/>
    <lineage>
        <taxon>Eukaryota</taxon>
        <taxon>Metazoa</taxon>
        <taxon>Chordata</taxon>
        <taxon>Craniata</taxon>
        <taxon>Vertebrata</taxon>
        <taxon>Euteleostomi</taxon>
        <taxon>Actinopterygii</taxon>
        <taxon>Neopterygii</taxon>
        <taxon>Teleostei</taxon>
        <taxon>Elopiformes</taxon>
        <taxon>Megalopidae</taxon>
        <taxon>Megalops</taxon>
    </lineage>
</organism>
<evidence type="ECO:0000313" key="2">
    <source>
        <dbReference type="EMBL" id="KAG7483552.1"/>
    </source>
</evidence>
<feature type="region of interest" description="Disordered" evidence="1">
    <location>
        <begin position="1"/>
        <end position="21"/>
    </location>
</feature>